<evidence type="ECO:0000313" key="2">
    <source>
        <dbReference type="Proteomes" id="UP000602198"/>
    </source>
</evidence>
<comment type="caution">
    <text evidence="1">The sequence shown here is derived from an EMBL/GenBank/DDBJ whole genome shotgun (WGS) entry which is preliminary data.</text>
</comment>
<name>A0ABS1MDU7_9NOCA</name>
<organism evidence="1 2">
    <name type="scientific">Nocardia acididurans</name>
    <dbReference type="NCBI Taxonomy" id="2802282"/>
    <lineage>
        <taxon>Bacteria</taxon>
        <taxon>Bacillati</taxon>
        <taxon>Actinomycetota</taxon>
        <taxon>Actinomycetes</taxon>
        <taxon>Mycobacteriales</taxon>
        <taxon>Nocardiaceae</taxon>
        <taxon>Nocardia</taxon>
    </lineage>
</organism>
<evidence type="ECO:0000313" key="1">
    <source>
        <dbReference type="EMBL" id="MBL1078822.1"/>
    </source>
</evidence>
<reference evidence="1 2" key="1">
    <citation type="submission" date="2021-01" db="EMBL/GenBank/DDBJ databases">
        <title>WGS of actinomycetes isolated from Thailand.</title>
        <authorList>
            <person name="Thawai C."/>
        </authorList>
    </citation>
    <scope>NUCLEOTIDE SEQUENCE [LARGE SCALE GENOMIC DNA]</scope>
    <source>
        <strain evidence="1 2">LPG 2</strain>
    </source>
</reference>
<accession>A0ABS1MDU7</accession>
<gene>
    <name evidence="1" type="ORF">JK358_30910</name>
</gene>
<sequence length="157" mass="17201">MQRELTRLHPFDLPEVGRILSAASGIPVRIEASAMLPPGVAGRWLRAGAGDIIEYHAGLPEIARINTVLHEAGHILLGHSSVDDQLAADEAMCSVLDPSVVAHFSRVRYRSAYYSDSEREAEAFARRTLRALLWSDIETSEAAELRAALGFPRTRIG</sequence>
<dbReference type="Proteomes" id="UP000602198">
    <property type="component" value="Unassembled WGS sequence"/>
</dbReference>
<dbReference type="EMBL" id="JAERRJ010000013">
    <property type="protein sequence ID" value="MBL1078822.1"/>
    <property type="molecule type" value="Genomic_DNA"/>
</dbReference>
<dbReference type="RefSeq" id="WP_201954693.1">
    <property type="nucleotide sequence ID" value="NZ_JAERRJ010000013.1"/>
</dbReference>
<protein>
    <submittedName>
        <fullName evidence="1">ImmA/IrrE family metallo-endopeptidase</fullName>
    </submittedName>
</protein>
<keyword evidence="2" id="KW-1185">Reference proteome</keyword>
<proteinExistence type="predicted"/>